<comment type="caution">
    <text evidence="2">The sequence shown here is derived from an EMBL/GenBank/DDBJ whole genome shotgun (WGS) entry which is preliminary data.</text>
</comment>
<evidence type="ECO:0000313" key="3">
    <source>
        <dbReference type="Proteomes" id="UP000242877"/>
    </source>
</evidence>
<sequence>MRKSATPGTVSSSEQLHAPVEQTYHTFDYLNIRSLEEIIQEEACNTSTDRQADEGFRLSFYNVPTYIIDEFCAGNRGQRLIYYNKEKHILQFAIPSRYHESAAVIGEKWIEKALQRSHMVRAMSSIRCSKAPNREKTTEAKMPDVSFVLNKQHCPYNVQEWPQLVLEVGYSESDSQLLKDVRHWFGYGGACVRVVLTIKMNSEVFHLSAWTVGENENTMYKRGDIIAKKVGDNYEVEEDCEGITIPFEILFFRPREGDEKELQFLPQDLMELQRDILPGKEILKQGDSESGCPFPQKSSMGGKRATIHSPSAKEKQCKRLKGC</sequence>
<accession>A0A168C6R1</accession>
<evidence type="ECO:0000313" key="2">
    <source>
        <dbReference type="EMBL" id="KZZ96214.1"/>
    </source>
</evidence>
<dbReference type="AlphaFoldDB" id="A0A168C6R1"/>
<dbReference type="OrthoDB" id="4172720at2759"/>
<name>A0A168C6R1_9EURO</name>
<dbReference type="Proteomes" id="UP000242877">
    <property type="component" value="Unassembled WGS sequence"/>
</dbReference>
<dbReference type="EMBL" id="AZGZ01000003">
    <property type="protein sequence ID" value="KZZ96214.1"/>
    <property type="molecule type" value="Genomic_DNA"/>
</dbReference>
<reference evidence="2 3" key="1">
    <citation type="journal article" date="2016" name="Genome Biol. Evol.">
        <title>Divergent and convergent evolution of fungal pathogenicity.</title>
        <authorList>
            <person name="Shang Y."/>
            <person name="Xiao G."/>
            <person name="Zheng P."/>
            <person name="Cen K."/>
            <person name="Zhan S."/>
            <person name="Wang C."/>
        </authorList>
    </citation>
    <scope>NUCLEOTIDE SEQUENCE [LARGE SCALE GENOMIC DNA]</scope>
    <source>
        <strain evidence="2 3">ARSEF 7405</strain>
    </source>
</reference>
<organism evidence="2 3">
    <name type="scientific">Ascosphaera apis ARSEF 7405</name>
    <dbReference type="NCBI Taxonomy" id="392613"/>
    <lineage>
        <taxon>Eukaryota</taxon>
        <taxon>Fungi</taxon>
        <taxon>Dikarya</taxon>
        <taxon>Ascomycota</taxon>
        <taxon>Pezizomycotina</taxon>
        <taxon>Eurotiomycetes</taxon>
        <taxon>Eurotiomycetidae</taxon>
        <taxon>Onygenales</taxon>
        <taxon>Ascosphaeraceae</taxon>
        <taxon>Ascosphaera</taxon>
    </lineage>
</organism>
<feature type="region of interest" description="Disordered" evidence="1">
    <location>
        <begin position="286"/>
        <end position="323"/>
    </location>
</feature>
<evidence type="ECO:0000256" key="1">
    <source>
        <dbReference type="SAM" id="MobiDB-lite"/>
    </source>
</evidence>
<dbReference type="VEuPathDB" id="FungiDB:AAP_00987"/>
<proteinExistence type="predicted"/>
<gene>
    <name evidence="2" type="ORF">AAP_00987</name>
</gene>
<protein>
    <submittedName>
        <fullName evidence="2">Uncharacterized protein</fullName>
    </submittedName>
</protein>
<keyword evidence="3" id="KW-1185">Reference proteome</keyword>